<dbReference type="Proteomes" id="UP000324748">
    <property type="component" value="Unassembled WGS sequence"/>
</dbReference>
<dbReference type="EMBL" id="VSWC01000118">
    <property type="protein sequence ID" value="KAA1084190.1"/>
    <property type="molecule type" value="Genomic_DNA"/>
</dbReference>
<evidence type="ECO:0000313" key="2">
    <source>
        <dbReference type="EMBL" id="KAA1084190.1"/>
    </source>
</evidence>
<dbReference type="AlphaFoldDB" id="A0A5B0N7X5"/>
<gene>
    <name evidence="2" type="ORF">PGT21_020456</name>
</gene>
<feature type="chain" id="PRO_5022790692" evidence="1">
    <location>
        <begin position="22"/>
        <end position="161"/>
    </location>
</feature>
<protein>
    <submittedName>
        <fullName evidence="2">Uncharacterized protein</fullName>
    </submittedName>
</protein>
<keyword evidence="1" id="KW-0732">Signal</keyword>
<feature type="signal peptide" evidence="1">
    <location>
        <begin position="1"/>
        <end position="21"/>
    </location>
</feature>
<dbReference type="OrthoDB" id="10622335at2759"/>
<evidence type="ECO:0000313" key="3">
    <source>
        <dbReference type="Proteomes" id="UP000324748"/>
    </source>
</evidence>
<organism evidence="2 3">
    <name type="scientific">Puccinia graminis f. sp. tritici</name>
    <dbReference type="NCBI Taxonomy" id="56615"/>
    <lineage>
        <taxon>Eukaryota</taxon>
        <taxon>Fungi</taxon>
        <taxon>Dikarya</taxon>
        <taxon>Basidiomycota</taxon>
        <taxon>Pucciniomycotina</taxon>
        <taxon>Pucciniomycetes</taxon>
        <taxon>Pucciniales</taxon>
        <taxon>Pucciniaceae</taxon>
        <taxon>Puccinia</taxon>
    </lineage>
</organism>
<keyword evidence="3" id="KW-1185">Reference proteome</keyword>
<sequence>MGRPPALVKWSTSSLLLGAWAIITASTNDQFVPGLHSTAHLLDPRAKCSDIHNDDINFVELDEYLSSREIGGSSTSVQSGQARSSPVQQKHADIFSQPLKLSSHSARKSPTDCSLALQAKTSSKITISSPSNHYQPFLPLAQLQVSNSTRVLLITLGVPTT</sequence>
<reference evidence="2 3" key="1">
    <citation type="submission" date="2019-05" db="EMBL/GenBank/DDBJ databases">
        <title>Emergence of the Ug99 lineage of the wheat stem rust pathogen through somatic hybridization.</title>
        <authorList>
            <person name="Li F."/>
            <person name="Upadhyaya N.M."/>
            <person name="Sperschneider J."/>
            <person name="Matny O."/>
            <person name="Nguyen-Phuc H."/>
            <person name="Mago R."/>
            <person name="Raley C."/>
            <person name="Miller M.E."/>
            <person name="Silverstein K.A.T."/>
            <person name="Henningsen E."/>
            <person name="Hirsch C.D."/>
            <person name="Visser B."/>
            <person name="Pretorius Z.A."/>
            <person name="Steffenson B.J."/>
            <person name="Schwessinger B."/>
            <person name="Dodds P.N."/>
            <person name="Figueroa M."/>
        </authorList>
    </citation>
    <scope>NUCLEOTIDE SEQUENCE [LARGE SCALE GENOMIC DNA]</scope>
    <source>
        <strain evidence="2">21-0</strain>
    </source>
</reference>
<name>A0A5B0N7X5_PUCGR</name>
<comment type="caution">
    <text evidence="2">The sequence shown here is derived from an EMBL/GenBank/DDBJ whole genome shotgun (WGS) entry which is preliminary data.</text>
</comment>
<proteinExistence type="predicted"/>
<accession>A0A5B0N7X5</accession>
<evidence type="ECO:0000256" key="1">
    <source>
        <dbReference type="SAM" id="SignalP"/>
    </source>
</evidence>